<evidence type="ECO:0000313" key="1">
    <source>
        <dbReference type="EMBL" id="KAK7346088.1"/>
    </source>
</evidence>
<protein>
    <submittedName>
        <fullName evidence="1">Uncharacterized protein</fullName>
    </submittedName>
</protein>
<proteinExistence type="predicted"/>
<keyword evidence="2" id="KW-1185">Reference proteome</keyword>
<organism evidence="1 2">
    <name type="scientific">Phaseolus coccineus</name>
    <name type="common">Scarlet runner bean</name>
    <name type="synonym">Phaseolus multiflorus</name>
    <dbReference type="NCBI Taxonomy" id="3886"/>
    <lineage>
        <taxon>Eukaryota</taxon>
        <taxon>Viridiplantae</taxon>
        <taxon>Streptophyta</taxon>
        <taxon>Embryophyta</taxon>
        <taxon>Tracheophyta</taxon>
        <taxon>Spermatophyta</taxon>
        <taxon>Magnoliopsida</taxon>
        <taxon>eudicotyledons</taxon>
        <taxon>Gunneridae</taxon>
        <taxon>Pentapetalae</taxon>
        <taxon>rosids</taxon>
        <taxon>fabids</taxon>
        <taxon>Fabales</taxon>
        <taxon>Fabaceae</taxon>
        <taxon>Papilionoideae</taxon>
        <taxon>50 kb inversion clade</taxon>
        <taxon>NPAAA clade</taxon>
        <taxon>indigoferoid/millettioid clade</taxon>
        <taxon>Phaseoleae</taxon>
        <taxon>Phaseolus</taxon>
    </lineage>
</organism>
<name>A0AAN9M6C9_PHACN</name>
<evidence type="ECO:0000313" key="2">
    <source>
        <dbReference type="Proteomes" id="UP001374584"/>
    </source>
</evidence>
<dbReference type="EMBL" id="JAYMYR010000008">
    <property type="protein sequence ID" value="KAK7346088.1"/>
    <property type="molecule type" value="Genomic_DNA"/>
</dbReference>
<sequence length="171" mass="18780">MYEEGRARRLGKWQCRNIFGEMGCWQCCNEQKSNFSAILVLSVCLPTHLVSALNDRLLLANPTEINPKQKKTEENRRGRLSSKAVLSSWDSKRIALALVGALKDEPLPQNSTKPISGSVLFRTKNRVKIPLLPLPPPPPPSSSESTKTCAAAAFAAKTSLLSVATGIFEFE</sequence>
<gene>
    <name evidence="1" type="ORF">VNO80_20602</name>
</gene>
<dbReference type="AlphaFoldDB" id="A0AAN9M6C9"/>
<comment type="caution">
    <text evidence="1">The sequence shown here is derived from an EMBL/GenBank/DDBJ whole genome shotgun (WGS) entry which is preliminary data.</text>
</comment>
<dbReference type="Proteomes" id="UP001374584">
    <property type="component" value="Unassembled WGS sequence"/>
</dbReference>
<accession>A0AAN9M6C9</accession>
<reference evidence="1 2" key="1">
    <citation type="submission" date="2024-01" db="EMBL/GenBank/DDBJ databases">
        <title>The genomes of 5 underutilized Papilionoideae crops provide insights into root nodulation and disease resistanc.</title>
        <authorList>
            <person name="Jiang F."/>
        </authorList>
    </citation>
    <scope>NUCLEOTIDE SEQUENCE [LARGE SCALE GENOMIC DNA]</scope>
    <source>
        <strain evidence="1">JINMINGXINNONG_FW02</strain>
        <tissue evidence="1">Leaves</tissue>
    </source>
</reference>